<keyword evidence="1" id="KW-0472">Membrane</keyword>
<dbReference type="AlphaFoldDB" id="A0A657IUB8"/>
<evidence type="ECO:0000256" key="1">
    <source>
        <dbReference type="SAM" id="Phobius"/>
    </source>
</evidence>
<evidence type="ECO:0000313" key="2">
    <source>
        <dbReference type="EMBL" id="OAX58229.1"/>
    </source>
</evidence>
<evidence type="ECO:0000313" key="3">
    <source>
        <dbReference type="Proteomes" id="UP000092021"/>
    </source>
</evidence>
<dbReference type="Proteomes" id="UP000092021">
    <property type="component" value="Unassembled WGS sequence"/>
</dbReference>
<feature type="transmembrane region" description="Helical" evidence="1">
    <location>
        <begin position="16"/>
        <end position="36"/>
    </location>
</feature>
<keyword evidence="1" id="KW-1133">Transmembrane helix</keyword>
<proteinExistence type="predicted"/>
<dbReference type="EMBL" id="LWGZ01000725">
    <property type="protein sequence ID" value="OAX58229.1"/>
    <property type="molecule type" value="Genomic_DNA"/>
</dbReference>
<organism evidence="2 3">
    <name type="scientific">Rothia kristinae</name>
    <dbReference type="NCBI Taxonomy" id="37923"/>
    <lineage>
        <taxon>Bacteria</taxon>
        <taxon>Bacillati</taxon>
        <taxon>Actinomycetota</taxon>
        <taxon>Actinomycetes</taxon>
        <taxon>Micrococcales</taxon>
        <taxon>Micrococcaceae</taxon>
        <taxon>Rothia</taxon>
    </lineage>
</organism>
<keyword evidence="1" id="KW-0812">Transmembrane</keyword>
<gene>
    <name evidence="2" type="ORF">A5N15_08180</name>
</gene>
<reference evidence="2 3" key="1">
    <citation type="submission" date="2016-04" db="EMBL/GenBank/DDBJ databases">
        <title>Identification of putative biosynthetic pathways for the production of bioactive secondary metabolites by the marine actinomycete Kocuria kristinae RUTW2-3.</title>
        <authorList>
            <person name="Waterworth S.C."/>
            <person name="Walmsley T.A."/>
            <person name="Matongo T."/>
            <person name="Davies-Coleman M.T."/>
            <person name="Dorrington R.A."/>
        </authorList>
    </citation>
    <scope>NUCLEOTIDE SEQUENCE [LARGE SCALE GENOMIC DNA]</scope>
    <source>
        <strain evidence="2 3">RUTW4-5</strain>
    </source>
</reference>
<comment type="caution">
    <text evidence="2">The sequence shown here is derived from an EMBL/GenBank/DDBJ whole genome shotgun (WGS) entry which is preliminary data.</text>
</comment>
<sequence>MNHETPAQQPAKATSVIVLALMIIIPLAVGMVGSLASASAVDGWYADADNAPWTPRTPCSARCGPCCT</sequence>
<accession>A0A657IUB8</accession>
<dbReference type="InterPro" id="IPR038330">
    <property type="entry name" value="TspO/MBR-related_sf"/>
</dbReference>
<dbReference type="Gene3D" id="1.20.1260.100">
    <property type="entry name" value="TspO/MBR protein"/>
    <property type="match status" value="1"/>
</dbReference>
<name>A0A657IUB8_9MICC</name>
<protein>
    <submittedName>
        <fullName evidence="2">Uncharacterized protein</fullName>
    </submittedName>
</protein>